<protein>
    <submittedName>
        <fullName evidence="2">Uncharacterized protein</fullName>
    </submittedName>
</protein>
<feature type="transmembrane region" description="Helical" evidence="1">
    <location>
        <begin position="134"/>
        <end position="149"/>
    </location>
</feature>
<dbReference type="AlphaFoldDB" id="A0EA42"/>
<dbReference type="Proteomes" id="UP000000600">
    <property type="component" value="Unassembled WGS sequence"/>
</dbReference>
<dbReference type="EMBL" id="CT868666">
    <property type="protein sequence ID" value="CAK92159.1"/>
    <property type="molecule type" value="Genomic_DNA"/>
</dbReference>
<keyword evidence="1" id="KW-0472">Membrane</keyword>
<evidence type="ECO:0000313" key="2">
    <source>
        <dbReference type="EMBL" id="CAK92159.1"/>
    </source>
</evidence>
<keyword evidence="3" id="KW-1185">Reference proteome</keyword>
<reference evidence="2 3" key="1">
    <citation type="journal article" date="2006" name="Nature">
        <title>Global trends of whole-genome duplications revealed by the ciliate Paramecium tetraurelia.</title>
        <authorList>
            <consortium name="Genoscope"/>
            <person name="Aury J.-M."/>
            <person name="Jaillon O."/>
            <person name="Duret L."/>
            <person name="Noel B."/>
            <person name="Jubin C."/>
            <person name="Porcel B.M."/>
            <person name="Segurens B."/>
            <person name="Daubin V."/>
            <person name="Anthouard V."/>
            <person name="Aiach N."/>
            <person name="Arnaiz O."/>
            <person name="Billaut A."/>
            <person name="Beisson J."/>
            <person name="Blanc I."/>
            <person name="Bouhouche K."/>
            <person name="Camara F."/>
            <person name="Duharcourt S."/>
            <person name="Guigo R."/>
            <person name="Gogendeau D."/>
            <person name="Katinka M."/>
            <person name="Keller A.-M."/>
            <person name="Kissmehl R."/>
            <person name="Klotz C."/>
            <person name="Koll F."/>
            <person name="Le Moue A."/>
            <person name="Lepere C."/>
            <person name="Malinsky S."/>
            <person name="Nowacki M."/>
            <person name="Nowak J.K."/>
            <person name="Plattner H."/>
            <person name="Poulain J."/>
            <person name="Ruiz F."/>
            <person name="Serrano V."/>
            <person name="Zagulski M."/>
            <person name="Dessen P."/>
            <person name="Betermier M."/>
            <person name="Weissenbach J."/>
            <person name="Scarpelli C."/>
            <person name="Schachter V."/>
            <person name="Sperling L."/>
            <person name="Meyer E."/>
            <person name="Cohen J."/>
            <person name="Wincker P."/>
        </authorList>
    </citation>
    <scope>NUCLEOTIDE SEQUENCE [LARGE SCALE GENOMIC DNA]</scope>
    <source>
        <strain evidence="2 3">Stock d4-2</strain>
    </source>
</reference>
<proteinExistence type="predicted"/>
<dbReference type="KEGG" id="ptm:GSPATT00024891001"/>
<dbReference type="GeneID" id="5045341"/>
<accession>A0EA42</accession>
<dbReference type="OrthoDB" id="310268at2759"/>
<dbReference type="HOGENOM" id="CLU_648076_0_0_1"/>
<sequence length="424" mass="50566">MNISVSFARQIKDFRFKNTLFGVSSLVGLCLCGKMFVLDHNSFYQLIYISELIIGFFMMLIVLFNQLKDLDSVEYVFTMGYLIKESEGGNVQYTFQELEEMIKARSMGEATTWRLLYTSIKMDFHHFCCESKDFLYLVLSAGVITSYFFESRFQSNSNSWLVFLLFFVTVWDFVFVALGFIIELPRRIRQEYKLRALQRRATRQQILDIIKKVQIASCCWIMNQWKRSRFINHSKYRKRHNIDTAYLEGRNNSNAKYVLNQCWRMKDFNNYNAILRIYSIPNVFKIGFNKMYNFFYFLAIKQFSSQLPYLQSTIKQMKLILTYIMVLMNLIYIYKRTNQIVQHSQTFYINIQWNHSLFDENDICGNFLFLRRSSIRQLINWKQNKIKGITCIKICSPLLLRSHILKTCISRIIISNIQNSSFNL</sequence>
<dbReference type="RefSeq" id="XP_001459556.1">
    <property type="nucleotide sequence ID" value="XM_001459519.1"/>
</dbReference>
<dbReference type="InParanoid" id="A0EA42"/>
<evidence type="ECO:0000313" key="3">
    <source>
        <dbReference type="Proteomes" id="UP000000600"/>
    </source>
</evidence>
<feature type="transmembrane region" description="Helical" evidence="1">
    <location>
        <begin position="317"/>
        <end position="334"/>
    </location>
</feature>
<feature type="transmembrane region" description="Helical" evidence="1">
    <location>
        <begin position="43"/>
        <end position="64"/>
    </location>
</feature>
<keyword evidence="1" id="KW-0812">Transmembrane</keyword>
<feature type="transmembrane region" description="Helical" evidence="1">
    <location>
        <begin position="161"/>
        <end position="182"/>
    </location>
</feature>
<name>A0EA42_PARTE</name>
<feature type="transmembrane region" description="Helical" evidence="1">
    <location>
        <begin position="20"/>
        <end position="37"/>
    </location>
</feature>
<evidence type="ECO:0000256" key="1">
    <source>
        <dbReference type="SAM" id="Phobius"/>
    </source>
</evidence>
<organism evidence="2 3">
    <name type="scientific">Paramecium tetraurelia</name>
    <dbReference type="NCBI Taxonomy" id="5888"/>
    <lineage>
        <taxon>Eukaryota</taxon>
        <taxon>Sar</taxon>
        <taxon>Alveolata</taxon>
        <taxon>Ciliophora</taxon>
        <taxon>Intramacronucleata</taxon>
        <taxon>Oligohymenophorea</taxon>
        <taxon>Peniculida</taxon>
        <taxon>Parameciidae</taxon>
        <taxon>Paramecium</taxon>
    </lineage>
</organism>
<gene>
    <name evidence="2" type="ORF">GSPATT00024891001</name>
</gene>
<keyword evidence="1" id="KW-1133">Transmembrane helix</keyword>